<accession>A0A2P2ITE6</accession>
<name>A0A2P2ITE6_RHIMU</name>
<protein>
    <submittedName>
        <fullName evidence="1">Uncharacterized protein</fullName>
    </submittedName>
</protein>
<proteinExistence type="predicted"/>
<reference evidence="1" key="1">
    <citation type="submission" date="2018-02" db="EMBL/GenBank/DDBJ databases">
        <title>Rhizophora mucronata_Transcriptome.</title>
        <authorList>
            <person name="Meera S.P."/>
            <person name="Sreeshan A."/>
            <person name="Augustine A."/>
        </authorList>
    </citation>
    <scope>NUCLEOTIDE SEQUENCE</scope>
    <source>
        <tissue evidence="1">Leaf</tissue>
    </source>
</reference>
<organism evidence="1">
    <name type="scientific">Rhizophora mucronata</name>
    <name type="common">Asiatic mangrove</name>
    <dbReference type="NCBI Taxonomy" id="61149"/>
    <lineage>
        <taxon>Eukaryota</taxon>
        <taxon>Viridiplantae</taxon>
        <taxon>Streptophyta</taxon>
        <taxon>Embryophyta</taxon>
        <taxon>Tracheophyta</taxon>
        <taxon>Spermatophyta</taxon>
        <taxon>Magnoliopsida</taxon>
        <taxon>eudicotyledons</taxon>
        <taxon>Gunneridae</taxon>
        <taxon>Pentapetalae</taxon>
        <taxon>rosids</taxon>
        <taxon>fabids</taxon>
        <taxon>Malpighiales</taxon>
        <taxon>Rhizophoraceae</taxon>
        <taxon>Rhizophora</taxon>
    </lineage>
</organism>
<dbReference type="AlphaFoldDB" id="A0A2P2ITE6"/>
<sequence length="52" mass="6432">MILRLETEQYNFGNYDVEFRYCISLREYRMQDYRSQISPPHTFLPQEKKAEP</sequence>
<dbReference type="EMBL" id="GGEC01004010">
    <property type="protein sequence ID" value="MBW84493.1"/>
    <property type="molecule type" value="Transcribed_RNA"/>
</dbReference>
<evidence type="ECO:0000313" key="1">
    <source>
        <dbReference type="EMBL" id="MBW84493.1"/>
    </source>
</evidence>